<dbReference type="Pfam" id="PF04860">
    <property type="entry name" value="Phage_portal"/>
    <property type="match status" value="1"/>
</dbReference>
<name>A0A0F9ENF5_9ZZZZ</name>
<evidence type="ECO:0008006" key="2">
    <source>
        <dbReference type="Google" id="ProtNLM"/>
    </source>
</evidence>
<comment type="caution">
    <text evidence="1">The sequence shown here is derived from an EMBL/GenBank/DDBJ whole genome shotgun (WGS) entry which is preliminary data.</text>
</comment>
<reference evidence="1" key="1">
    <citation type="journal article" date="2015" name="Nature">
        <title>Complex archaea that bridge the gap between prokaryotes and eukaryotes.</title>
        <authorList>
            <person name="Spang A."/>
            <person name="Saw J.H."/>
            <person name="Jorgensen S.L."/>
            <person name="Zaremba-Niedzwiedzka K."/>
            <person name="Martijn J."/>
            <person name="Lind A.E."/>
            <person name="van Eijk R."/>
            <person name="Schleper C."/>
            <person name="Guy L."/>
            <person name="Ettema T.J."/>
        </authorList>
    </citation>
    <scope>NUCLEOTIDE SEQUENCE</scope>
</reference>
<feature type="non-terminal residue" evidence="1">
    <location>
        <position position="1"/>
    </location>
</feature>
<proteinExistence type="predicted"/>
<organism evidence="1">
    <name type="scientific">marine sediment metagenome</name>
    <dbReference type="NCBI Taxonomy" id="412755"/>
    <lineage>
        <taxon>unclassified sequences</taxon>
        <taxon>metagenomes</taxon>
        <taxon>ecological metagenomes</taxon>
    </lineage>
</organism>
<dbReference type="EMBL" id="LAZR01024292">
    <property type="protein sequence ID" value="KKL75638.1"/>
    <property type="molecule type" value="Genomic_DNA"/>
</dbReference>
<evidence type="ECO:0000313" key="1">
    <source>
        <dbReference type="EMBL" id="KKL75638.1"/>
    </source>
</evidence>
<gene>
    <name evidence="1" type="ORF">LCGC14_2052900</name>
</gene>
<dbReference type="NCBIfam" id="TIGR01537">
    <property type="entry name" value="portal_HK97"/>
    <property type="match status" value="1"/>
</dbReference>
<protein>
    <recommendedName>
        <fullName evidence="2">Phage head morphogenesis domain-containing protein</fullName>
    </recommendedName>
</protein>
<sequence length="551" mass="62263">ILTLLDFANEFQTGQEIIELTSIHMDLAGRAYWYLPRNGLGVPGEVWVLPPHLMKPIPDEMNFIKGYIYTHGNEQIPFATNEIIRFPMPDPINPYGGVGYAQAAAVELDSESYAGKWNRNFFYNSARADAVLETEGRLNDEQYEQLRSQWASQHQGLSRAHKVAILEGGLTYKQIQVSQKDMDFPNLRKQTRENLLFTFGMPLSVMGISENVNRANAEAGDYTFARWLIKPRLTRIKNKLNEQLLPMFPQAKGVEIDFDEVVPETIEQKKSLAESGVKAGYMTINEGRKLTGLDPIPSGDILLIPLNMIPTPTTEITPTPVVESFKGFTDEQKENLWRGYAQQTEAEEKLFHRAIKILFNAQEKDAIRQLRDLGQIEDTLFDTAHDEFAKTFKPLIESVYSFHREEILGGAEPVGPHKQVDPIALEWIETRSLTLAAELNETTKSEIRRQLALGFEEGESIPDLTKRISSYYDDAFKRRAALTARTEVIAASNEGALRGYEEQGILKAEFFPAPDACPECEAEIGIYPVEEVHSKIPVHPNCRCVFLPVVE</sequence>
<dbReference type="AlphaFoldDB" id="A0A0F9ENF5"/>
<dbReference type="InterPro" id="IPR006944">
    <property type="entry name" value="Phage/GTA_portal"/>
</dbReference>
<accession>A0A0F9ENF5</accession>
<dbReference type="InterPro" id="IPR006427">
    <property type="entry name" value="Portal_HK97"/>
</dbReference>